<feature type="compositionally biased region" description="Acidic residues" evidence="1">
    <location>
        <begin position="234"/>
        <end position="250"/>
    </location>
</feature>
<protein>
    <recommendedName>
        <fullName evidence="3">Copper amine oxidase-like N-terminal domain-containing protein</fullName>
    </recommendedName>
</protein>
<evidence type="ECO:0000313" key="4">
    <source>
        <dbReference type="EMBL" id="MBB6217978.1"/>
    </source>
</evidence>
<dbReference type="EMBL" id="JACHEN010000031">
    <property type="protein sequence ID" value="MBB6217978.1"/>
    <property type="molecule type" value="Genomic_DNA"/>
</dbReference>
<feature type="signal peptide" evidence="2">
    <location>
        <begin position="1"/>
        <end position="25"/>
    </location>
</feature>
<dbReference type="Pfam" id="PF07833">
    <property type="entry name" value="Cu_amine_oxidN1"/>
    <property type="match status" value="1"/>
</dbReference>
<feature type="compositionally biased region" description="Polar residues" evidence="1">
    <location>
        <begin position="257"/>
        <end position="270"/>
    </location>
</feature>
<evidence type="ECO:0000256" key="2">
    <source>
        <dbReference type="SAM" id="SignalP"/>
    </source>
</evidence>
<reference evidence="4 5" key="1">
    <citation type="submission" date="2020-08" db="EMBL/GenBank/DDBJ databases">
        <title>Genomic Encyclopedia of Type Strains, Phase IV (KMG-IV): sequencing the most valuable type-strain genomes for metagenomic binning, comparative biology and taxonomic classification.</title>
        <authorList>
            <person name="Goeker M."/>
        </authorList>
    </citation>
    <scope>NUCLEOTIDE SEQUENCE [LARGE SCALE GENOMIC DNA]</scope>
    <source>
        <strain evidence="4 5">DSM 103526</strain>
    </source>
</reference>
<dbReference type="InterPro" id="IPR036582">
    <property type="entry name" value="Mao_N_sf"/>
</dbReference>
<evidence type="ECO:0000259" key="3">
    <source>
        <dbReference type="Pfam" id="PF07833"/>
    </source>
</evidence>
<dbReference type="AlphaFoldDB" id="A0A841L069"/>
<sequence>MRGNKILSVALVTALVLSSATISLAAPKGNAGKGNNEKTVKKSESTKPEKSVDSATTENQTIETATTENQTVETPSTGTKTKAEIKKEIKNLREAAKQAYTEEEVQKINESIEAIKASNPNVKVIPVENIISKNMKIKFDTPPVIKDGRTLVPVRALTQAFGAEVGWNSETKEVTISKGDVEIVLKLGSNIAIVNGQEVEIEVPAETINSRTVIPLRFIVESLGLKTNWDEDSETIEIIDEDQTTDETTTDDTTVTNPDPSAGDQNTDGQETIDETSTDTNLDQSNSDTETQVGDQTTTDTSAGEATTPTDADQTQQNTTN</sequence>
<proteinExistence type="predicted"/>
<gene>
    <name evidence="4" type="ORF">HNQ80_004115</name>
</gene>
<dbReference type="Gene3D" id="3.30.457.10">
    <property type="entry name" value="Copper amine oxidase-like, N-terminal domain"/>
    <property type="match status" value="1"/>
</dbReference>
<feature type="region of interest" description="Disordered" evidence="1">
    <location>
        <begin position="26"/>
        <end position="80"/>
    </location>
</feature>
<feature type="compositionally biased region" description="Basic and acidic residues" evidence="1">
    <location>
        <begin position="35"/>
        <end position="52"/>
    </location>
</feature>
<keyword evidence="5" id="KW-1185">Reference proteome</keyword>
<comment type="caution">
    <text evidence="4">The sequence shown here is derived from an EMBL/GenBank/DDBJ whole genome shotgun (WGS) entry which is preliminary data.</text>
</comment>
<evidence type="ECO:0000313" key="5">
    <source>
        <dbReference type="Proteomes" id="UP000579281"/>
    </source>
</evidence>
<feature type="chain" id="PRO_5032766369" description="Copper amine oxidase-like N-terminal domain-containing protein" evidence="2">
    <location>
        <begin position="26"/>
        <end position="321"/>
    </location>
</feature>
<organism evidence="4 5">
    <name type="scientific">Anaerosolibacter carboniphilus</name>
    <dbReference type="NCBI Taxonomy" id="1417629"/>
    <lineage>
        <taxon>Bacteria</taxon>
        <taxon>Bacillati</taxon>
        <taxon>Bacillota</taxon>
        <taxon>Clostridia</taxon>
        <taxon>Peptostreptococcales</taxon>
        <taxon>Thermotaleaceae</taxon>
        <taxon>Anaerosolibacter</taxon>
    </lineage>
</organism>
<name>A0A841L069_9FIRM</name>
<feature type="compositionally biased region" description="Low complexity" evidence="1">
    <location>
        <begin position="297"/>
        <end position="321"/>
    </location>
</feature>
<feature type="compositionally biased region" description="Polar residues" evidence="1">
    <location>
        <begin position="278"/>
        <end position="296"/>
    </location>
</feature>
<feature type="region of interest" description="Disordered" evidence="1">
    <location>
        <begin position="234"/>
        <end position="321"/>
    </location>
</feature>
<feature type="compositionally biased region" description="Low complexity" evidence="1">
    <location>
        <begin position="55"/>
        <end position="71"/>
    </location>
</feature>
<dbReference type="RefSeq" id="WP_184312483.1">
    <property type="nucleotide sequence ID" value="NZ_JACHEN010000031.1"/>
</dbReference>
<dbReference type="Proteomes" id="UP000579281">
    <property type="component" value="Unassembled WGS sequence"/>
</dbReference>
<keyword evidence="2" id="KW-0732">Signal</keyword>
<dbReference type="InterPro" id="IPR012854">
    <property type="entry name" value="Cu_amine_oxidase-like_N"/>
</dbReference>
<feature type="domain" description="Copper amine oxidase-like N-terminal" evidence="3">
    <location>
        <begin position="134"/>
        <end position="238"/>
    </location>
</feature>
<accession>A0A841L069</accession>
<evidence type="ECO:0000256" key="1">
    <source>
        <dbReference type="SAM" id="MobiDB-lite"/>
    </source>
</evidence>
<dbReference type="SUPFAM" id="SSF55383">
    <property type="entry name" value="Copper amine oxidase, domain N"/>
    <property type="match status" value="1"/>
</dbReference>